<comment type="caution">
    <text evidence="7">The sequence shown here is derived from an EMBL/GenBank/DDBJ whole genome shotgun (WGS) entry which is preliminary data.</text>
</comment>
<evidence type="ECO:0000259" key="6">
    <source>
        <dbReference type="Pfam" id="PF25490"/>
    </source>
</evidence>
<feature type="signal peptide" evidence="4">
    <location>
        <begin position="1"/>
        <end position="25"/>
    </location>
</feature>
<reference evidence="7 8" key="1">
    <citation type="submission" date="2013-09" db="EMBL/GenBank/DDBJ databases">
        <title>Corchorus capsularis genome sequencing.</title>
        <authorList>
            <person name="Alam M."/>
            <person name="Haque M.S."/>
            <person name="Islam M.S."/>
            <person name="Emdad E.M."/>
            <person name="Islam M.M."/>
            <person name="Ahmed B."/>
            <person name="Halim A."/>
            <person name="Hossen Q.M.M."/>
            <person name="Hossain M.Z."/>
            <person name="Ahmed R."/>
            <person name="Khan M.M."/>
            <person name="Islam R."/>
            <person name="Rashid M.M."/>
            <person name="Khan S.A."/>
            <person name="Rahman M.S."/>
            <person name="Alam M."/>
        </authorList>
    </citation>
    <scope>NUCLEOTIDE SEQUENCE [LARGE SCALE GENOMIC DNA]</scope>
    <source>
        <strain evidence="8">cv. CVL-1</strain>
        <tissue evidence="7">Whole seedling</tissue>
    </source>
</reference>
<name>A0A1R3ITA7_COCAP</name>
<sequence length="671" mass="74252">MAIFSQKKQLLLWIFSSCLLCVTSGKISNDFRSKAVNLGGWLVTEGWIKPSLFDGIVNNDFLDGNPLQFKSVANGKYVSAKSGGGTTLAADQTIVSDRELFRLWRINETTFNFRVFNDRFVGIANAGKQTQVVAVSKTPGEFETFEIVRKPGDSSLVRIKAANGFFIQVNKENVVTADYAGYTTRWTKDDPSVFIVTINGTAHGEYQVTNGYGPEKAPKVMREHWNTFIVEDDFKFIAENGLNAVRIPVGWWIASDPTPPLPYVGGSLKALDNAFLWSQKYGLKVIIDLHAAPGSQNGYEHSSSRDGSLEWGKTDETLQKSVAVIDFLTARYVKNPSFFAIELINEPRAPMVPLETLIKYYKAGYKAVRKQSSKVYVMLSNRLGATDPTELLPLARGLKGSVIDYHSYVLFSTDFKNMTVPQILDFIRTNRSAELNLINKANGPLTFVGEWTAEWEYKGGTKKDYMRFVKTQLKVYKQATMGWAYWTLKNGRVLDPNSGIKAVNLGGWLVTEGWIKPTLFDGIVNKDFLDGTALQFKSVTTGKYLCAEQGGGSIIVANRTSASGWETFRQFVGVDSNGNGIVAVSITPGNSDTFEIVRDSSDKNRVRIKASNGYYLQAKTEEVVTADSQGSNGWGDDDPSVFVMKTTGRLEGEFQVTNGYGPQAAPQVMTV</sequence>
<dbReference type="EMBL" id="AWWV01009553">
    <property type="protein sequence ID" value="OMO85807.1"/>
    <property type="molecule type" value="Genomic_DNA"/>
</dbReference>
<dbReference type="GO" id="GO:0004553">
    <property type="term" value="F:hydrolase activity, hydrolyzing O-glycosyl compounds"/>
    <property type="evidence" value="ECO:0007669"/>
    <property type="project" value="InterPro"/>
</dbReference>
<dbReference type="OrthoDB" id="62120at2759"/>
<keyword evidence="3" id="KW-0326">Glycosidase</keyword>
<evidence type="ECO:0000256" key="4">
    <source>
        <dbReference type="SAM" id="SignalP"/>
    </source>
</evidence>
<dbReference type="PANTHER" id="PTHR10551">
    <property type="entry name" value="FASCIN"/>
    <property type="match status" value="1"/>
</dbReference>
<dbReference type="GO" id="GO:0015629">
    <property type="term" value="C:actin cytoskeleton"/>
    <property type="evidence" value="ECO:0007669"/>
    <property type="project" value="TreeGrafter"/>
</dbReference>
<dbReference type="Gramene" id="OMO85807">
    <property type="protein sequence ID" value="OMO85807"/>
    <property type="gene ID" value="CCACVL1_09990"/>
</dbReference>
<dbReference type="InterPro" id="IPR008999">
    <property type="entry name" value="Actin-crosslinking"/>
</dbReference>
<dbReference type="OMA" id="PANHTIV"/>
<organism evidence="7 8">
    <name type="scientific">Corchorus capsularis</name>
    <name type="common">Jute</name>
    <dbReference type="NCBI Taxonomy" id="210143"/>
    <lineage>
        <taxon>Eukaryota</taxon>
        <taxon>Viridiplantae</taxon>
        <taxon>Streptophyta</taxon>
        <taxon>Embryophyta</taxon>
        <taxon>Tracheophyta</taxon>
        <taxon>Spermatophyta</taxon>
        <taxon>Magnoliopsida</taxon>
        <taxon>eudicotyledons</taxon>
        <taxon>Gunneridae</taxon>
        <taxon>Pentapetalae</taxon>
        <taxon>rosids</taxon>
        <taxon>malvids</taxon>
        <taxon>Malvales</taxon>
        <taxon>Malvaceae</taxon>
        <taxon>Grewioideae</taxon>
        <taxon>Apeibeae</taxon>
        <taxon>Corchorus</taxon>
    </lineage>
</organism>
<evidence type="ECO:0000313" key="8">
    <source>
        <dbReference type="Proteomes" id="UP000188268"/>
    </source>
</evidence>
<dbReference type="Gene3D" id="3.20.20.80">
    <property type="entry name" value="Glycosidases"/>
    <property type="match status" value="3"/>
</dbReference>
<dbReference type="InterPro" id="IPR010431">
    <property type="entry name" value="Fascin"/>
</dbReference>
<evidence type="ECO:0000259" key="5">
    <source>
        <dbReference type="Pfam" id="PF00150"/>
    </source>
</evidence>
<dbReference type="CDD" id="cd00257">
    <property type="entry name" value="beta-trefoil_FSCN-like"/>
    <property type="match status" value="2"/>
</dbReference>
<comment type="similarity">
    <text evidence="1">Belongs to the glycosyl hydrolase 5 (cellulase A) family.</text>
</comment>
<evidence type="ECO:0000256" key="3">
    <source>
        <dbReference type="ARBA" id="ARBA00023295"/>
    </source>
</evidence>
<dbReference type="AlphaFoldDB" id="A0A1R3ITA7"/>
<dbReference type="Pfam" id="PF25490">
    <property type="entry name" value="DUF7910"/>
    <property type="match status" value="2"/>
</dbReference>
<dbReference type="InterPro" id="IPR001547">
    <property type="entry name" value="Glyco_hydro_5"/>
</dbReference>
<evidence type="ECO:0000313" key="7">
    <source>
        <dbReference type="EMBL" id="OMO85807.1"/>
    </source>
</evidence>
<feature type="domain" description="DUF7910" evidence="6">
    <location>
        <begin position="525"/>
        <end position="645"/>
    </location>
</feature>
<protein>
    <submittedName>
        <fullName evidence="7">Glycoside hydrolase, family 5</fullName>
    </submittedName>
</protein>
<proteinExistence type="inferred from homology"/>
<dbReference type="GO" id="GO:0007163">
    <property type="term" value="P:establishment or maintenance of cell polarity"/>
    <property type="evidence" value="ECO:0007669"/>
    <property type="project" value="TreeGrafter"/>
</dbReference>
<dbReference type="GO" id="GO:0016477">
    <property type="term" value="P:cell migration"/>
    <property type="evidence" value="ECO:0007669"/>
    <property type="project" value="TreeGrafter"/>
</dbReference>
<feature type="non-terminal residue" evidence="7">
    <location>
        <position position="671"/>
    </location>
</feature>
<dbReference type="InterPro" id="IPR017853">
    <property type="entry name" value="GH"/>
</dbReference>
<feature type="chain" id="PRO_5013023480" evidence="4">
    <location>
        <begin position="26"/>
        <end position="671"/>
    </location>
</feature>
<keyword evidence="2 7" id="KW-0378">Hydrolase</keyword>
<gene>
    <name evidence="7" type="ORF">CCACVL1_09990</name>
</gene>
<dbReference type="Proteomes" id="UP000188268">
    <property type="component" value="Unassembled WGS sequence"/>
</dbReference>
<dbReference type="InterPro" id="IPR057232">
    <property type="entry name" value="DUF7910"/>
</dbReference>
<accession>A0A1R3ITA7</accession>
<dbReference type="PANTHER" id="PTHR10551:SF14">
    <property type="entry name" value="CELLULASE CONTAINING PROTEIN, EXPRESSED"/>
    <property type="match status" value="1"/>
</dbReference>
<dbReference type="Gene3D" id="2.80.10.50">
    <property type="match status" value="2"/>
</dbReference>
<dbReference type="GO" id="GO:0000272">
    <property type="term" value="P:polysaccharide catabolic process"/>
    <property type="evidence" value="ECO:0007669"/>
    <property type="project" value="InterPro"/>
</dbReference>
<evidence type="ECO:0000256" key="1">
    <source>
        <dbReference type="ARBA" id="ARBA00005641"/>
    </source>
</evidence>
<dbReference type="GO" id="GO:0005737">
    <property type="term" value="C:cytoplasm"/>
    <property type="evidence" value="ECO:0007669"/>
    <property type="project" value="TreeGrafter"/>
</dbReference>
<evidence type="ECO:0000256" key="2">
    <source>
        <dbReference type="ARBA" id="ARBA00022801"/>
    </source>
</evidence>
<dbReference type="GO" id="GO:0051017">
    <property type="term" value="P:actin filament bundle assembly"/>
    <property type="evidence" value="ECO:0007669"/>
    <property type="project" value="TreeGrafter"/>
</dbReference>
<feature type="domain" description="DUF7910" evidence="6">
    <location>
        <begin position="58"/>
        <end position="198"/>
    </location>
</feature>
<keyword evidence="4" id="KW-0732">Signal</keyword>
<dbReference type="STRING" id="210143.A0A1R3ITA7"/>
<dbReference type="Pfam" id="PF00150">
    <property type="entry name" value="Cellulase"/>
    <property type="match status" value="1"/>
</dbReference>
<dbReference type="GO" id="GO:0051015">
    <property type="term" value="F:actin filament binding"/>
    <property type="evidence" value="ECO:0007669"/>
    <property type="project" value="InterPro"/>
</dbReference>
<dbReference type="SUPFAM" id="SSF50405">
    <property type="entry name" value="Actin-crosslinking proteins"/>
    <property type="match status" value="2"/>
</dbReference>
<keyword evidence="8" id="KW-1185">Reference proteome</keyword>
<dbReference type="SUPFAM" id="SSF51445">
    <property type="entry name" value="(Trans)glycosidases"/>
    <property type="match status" value="2"/>
</dbReference>
<feature type="domain" description="Glycoside hydrolase family 5" evidence="5">
    <location>
        <begin position="221"/>
        <end position="490"/>
    </location>
</feature>